<sequence>MKPAMLISALALCLALSALSSVEAKKKGSKEKFPAAPAGSVVAEISLGPTGSVKSSGKGMVRLVMGPNSTHSLDVILMGNMPNVPMAHIHVGDKNTAGPVALAVLPYLMAPPLATINPAVSFTGTLMFKVPFTSADLAAFSGVAGVTPAAAEATFRMQLSQEMLYVNVHTMMYPGGEIRGNLVCLSKNCAPIM</sequence>
<feature type="chain" id="PRO_5014345022" description="CHRD domain-containing protein" evidence="1">
    <location>
        <begin position="25"/>
        <end position="193"/>
    </location>
</feature>
<dbReference type="InterPro" id="IPR010895">
    <property type="entry name" value="CHRD"/>
</dbReference>
<feature type="domain" description="CHRD" evidence="2">
    <location>
        <begin position="37"/>
        <end position="184"/>
    </location>
</feature>
<dbReference type="AlphaFoldDB" id="A0A2J8AJT9"/>
<dbReference type="Pfam" id="PF07452">
    <property type="entry name" value="CHRD"/>
    <property type="match status" value="1"/>
</dbReference>
<keyword evidence="4" id="KW-1185">Reference proteome</keyword>
<protein>
    <recommendedName>
        <fullName evidence="2">CHRD domain-containing protein</fullName>
    </recommendedName>
</protein>
<gene>
    <name evidence="3" type="ORF">TSOC_000301</name>
</gene>
<feature type="signal peptide" evidence="1">
    <location>
        <begin position="1"/>
        <end position="24"/>
    </location>
</feature>
<dbReference type="SMART" id="SM00754">
    <property type="entry name" value="CHRD"/>
    <property type="match status" value="1"/>
</dbReference>
<comment type="caution">
    <text evidence="3">The sequence shown here is derived from an EMBL/GenBank/DDBJ whole genome shotgun (WGS) entry which is preliminary data.</text>
</comment>
<keyword evidence="1" id="KW-0732">Signal</keyword>
<evidence type="ECO:0000313" key="3">
    <source>
        <dbReference type="EMBL" id="PNH12773.1"/>
    </source>
</evidence>
<dbReference type="EMBL" id="PGGS01000004">
    <property type="protein sequence ID" value="PNH12773.1"/>
    <property type="molecule type" value="Genomic_DNA"/>
</dbReference>
<dbReference type="Proteomes" id="UP000236333">
    <property type="component" value="Unassembled WGS sequence"/>
</dbReference>
<evidence type="ECO:0000313" key="4">
    <source>
        <dbReference type="Proteomes" id="UP000236333"/>
    </source>
</evidence>
<organism evidence="3 4">
    <name type="scientific">Tetrabaena socialis</name>
    <dbReference type="NCBI Taxonomy" id="47790"/>
    <lineage>
        <taxon>Eukaryota</taxon>
        <taxon>Viridiplantae</taxon>
        <taxon>Chlorophyta</taxon>
        <taxon>core chlorophytes</taxon>
        <taxon>Chlorophyceae</taxon>
        <taxon>CS clade</taxon>
        <taxon>Chlamydomonadales</taxon>
        <taxon>Tetrabaenaceae</taxon>
        <taxon>Tetrabaena</taxon>
    </lineage>
</organism>
<dbReference type="OrthoDB" id="515402at2759"/>
<reference evidence="3 4" key="1">
    <citation type="journal article" date="2017" name="Mol. Biol. Evol.">
        <title>The 4-celled Tetrabaena socialis nuclear genome reveals the essential components for genetic control of cell number at the origin of multicellularity in the volvocine lineage.</title>
        <authorList>
            <person name="Featherston J."/>
            <person name="Arakaki Y."/>
            <person name="Hanschen E.R."/>
            <person name="Ferris P.J."/>
            <person name="Michod R.E."/>
            <person name="Olson B.J.S.C."/>
            <person name="Nozaki H."/>
            <person name="Durand P.M."/>
        </authorList>
    </citation>
    <scope>NUCLEOTIDE SEQUENCE [LARGE SCALE GENOMIC DNA]</scope>
    <source>
        <strain evidence="3 4">NIES-571</strain>
    </source>
</reference>
<name>A0A2J8AJT9_9CHLO</name>
<accession>A0A2J8AJT9</accession>
<evidence type="ECO:0000256" key="1">
    <source>
        <dbReference type="SAM" id="SignalP"/>
    </source>
</evidence>
<evidence type="ECO:0000259" key="2">
    <source>
        <dbReference type="SMART" id="SM00754"/>
    </source>
</evidence>
<proteinExistence type="predicted"/>